<evidence type="ECO:0008006" key="7">
    <source>
        <dbReference type="Google" id="ProtNLM"/>
    </source>
</evidence>
<dbReference type="InterPro" id="IPR001258">
    <property type="entry name" value="NHL_repeat"/>
</dbReference>
<dbReference type="SUPFAM" id="SSF101898">
    <property type="entry name" value="NHL repeat"/>
    <property type="match status" value="1"/>
</dbReference>
<dbReference type="Pfam" id="PF01436">
    <property type="entry name" value="NHL"/>
    <property type="match status" value="3"/>
</dbReference>
<evidence type="ECO:0000313" key="6">
    <source>
        <dbReference type="Proteomes" id="UP000682733"/>
    </source>
</evidence>
<dbReference type="GO" id="GO:0008270">
    <property type="term" value="F:zinc ion binding"/>
    <property type="evidence" value="ECO:0007669"/>
    <property type="project" value="UniProtKB-KW"/>
</dbReference>
<evidence type="ECO:0000256" key="3">
    <source>
        <dbReference type="SAM" id="SignalP"/>
    </source>
</evidence>
<feature type="repeat" description="NHL" evidence="2">
    <location>
        <begin position="316"/>
        <end position="355"/>
    </location>
</feature>
<name>A0A8S2H810_9BILA</name>
<dbReference type="AlphaFoldDB" id="A0A8S2H810"/>
<dbReference type="Gene3D" id="2.120.10.30">
    <property type="entry name" value="TolB, C-terminal domain"/>
    <property type="match status" value="2"/>
</dbReference>
<dbReference type="CDD" id="cd05819">
    <property type="entry name" value="NHL"/>
    <property type="match status" value="1"/>
</dbReference>
<dbReference type="EMBL" id="CAJNOK010001321">
    <property type="protein sequence ID" value="CAF0805640.1"/>
    <property type="molecule type" value="Genomic_DNA"/>
</dbReference>
<feature type="signal peptide" evidence="3">
    <location>
        <begin position="1"/>
        <end position="35"/>
    </location>
</feature>
<protein>
    <recommendedName>
        <fullName evidence="7">NHL repeat-containing protein</fullName>
    </recommendedName>
</protein>
<dbReference type="PANTHER" id="PTHR24104:SF25">
    <property type="entry name" value="PROTEIN LIN-41"/>
    <property type="match status" value="1"/>
</dbReference>
<dbReference type="Gene3D" id="2.40.10.500">
    <property type="match status" value="1"/>
</dbReference>
<dbReference type="InterPro" id="IPR050952">
    <property type="entry name" value="TRIM-NHL_E3_ligases"/>
</dbReference>
<keyword evidence="1" id="KW-0677">Repeat</keyword>
<evidence type="ECO:0000313" key="4">
    <source>
        <dbReference type="EMBL" id="CAF0805640.1"/>
    </source>
</evidence>
<dbReference type="Proteomes" id="UP000682733">
    <property type="component" value="Unassembled WGS sequence"/>
</dbReference>
<sequence length="355" mass="38408">MLGHVLPVKMRGFKKYPSACSLLTFLLILKKKCDATVLYICPGNLKWSSTGTTIVGNGTFGPAPHQLARPMGLFIEPITQILYIADTSNDRIQKYFPNGELLTAAGDPNGKGGSALNRLSGPIAVYADQHQNLYISDFGNQRVQYWPNGAKSGFTLAGNGSDGPALNEFSYPTCLWVDSQRNIFVADYKNHRVTQWPFSTNRSSIGTIVAGGEGQGNNPTQLNNPIGIQLDETNAILYIANEGAHAVTQYGLGSYREHNIYAGIPGRAGNSAVQLFDPSGITFDRYGNLYIADSGNNRIQMFCPNSVYGITVAGTGQSGSGPDQLDNPQGVALDAELNLYVTDTLNNRVQKFQKI</sequence>
<comment type="caution">
    <text evidence="5">The sequence shown here is derived from an EMBL/GenBank/DDBJ whole genome shotgun (WGS) entry which is preliminary data.</text>
</comment>
<dbReference type="PANTHER" id="PTHR24104">
    <property type="entry name" value="E3 UBIQUITIN-PROTEIN LIGASE NHLRC1-RELATED"/>
    <property type="match status" value="1"/>
</dbReference>
<evidence type="ECO:0000256" key="2">
    <source>
        <dbReference type="PROSITE-ProRule" id="PRU00504"/>
    </source>
</evidence>
<evidence type="ECO:0000313" key="5">
    <source>
        <dbReference type="EMBL" id="CAF3589304.1"/>
    </source>
</evidence>
<reference evidence="5" key="1">
    <citation type="submission" date="2021-02" db="EMBL/GenBank/DDBJ databases">
        <authorList>
            <person name="Nowell W R."/>
        </authorList>
    </citation>
    <scope>NUCLEOTIDE SEQUENCE</scope>
</reference>
<dbReference type="EMBL" id="CAJOBA010001321">
    <property type="protein sequence ID" value="CAF3589304.1"/>
    <property type="molecule type" value="Genomic_DNA"/>
</dbReference>
<keyword evidence="3" id="KW-0732">Signal</keyword>
<feature type="chain" id="PRO_5036434608" description="NHL repeat-containing protein" evidence="3">
    <location>
        <begin position="36"/>
        <end position="355"/>
    </location>
</feature>
<accession>A0A8S2H810</accession>
<evidence type="ECO:0000256" key="1">
    <source>
        <dbReference type="ARBA" id="ARBA00022737"/>
    </source>
</evidence>
<organism evidence="5 6">
    <name type="scientific">Didymodactylos carnosus</name>
    <dbReference type="NCBI Taxonomy" id="1234261"/>
    <lineage>
        <taxon>Eukaryota</taxon>
        <taxon>Metazoa</taxon>
        <taxon>Spiralia</taxon>
        <taxon>Gnathifera</taxon>
        <taxon>Rotifera</taxon>
        <taxon>Eurotatoria</taxon>
        <taxon>Bdelloidea</taxon>
        <taxon>Philodinida</taxon>
        <taxon>Philodinidae</taxon>
        <taxon>Didymodactylos</taxon>
    </lineage>
</organism>
<proteinExistence type="predicted"/>
<dbReference type="Proteomes" id="UP000677228">
    <property type="component" value="Unassembled WGS sequence"/>
</dbReference>
<gene>
    <name evidence="4" type="ORF">OVA965_LOCUS4883</name>
    <name evidence="5" type="ORF">TMI583_LOCUS4881</name>
</gene>
<feature type="repeat" description="NHL" evidence="2">
    <location>
        <begin position="262"/>
        <end position="305"/>
    </location>
</feature>
<dbReference type="InterPro" id="IPR011042">
    <property type="entry name" value="6-blade_b-propeller_TolB-like"/>
</dbReference>
<dbReference type="PROSITE" id="PS51125">
    <property type="entry name" value="NHL"/>
    <property type="match status" value="2"/>
</dbReference>